<keyword evidence="2" id="KW-0812">Transmembrane</keyword>
<dbReference type="RefSeq" id="WP_189023471.1">
    <property type="nucleotide sequence ID" value="NZ_BMKR01000005.1"/>
</dbReference>
<name>A0A917C627_9BACL</name>
<evidence type="ECO:0000313" key="4">
    <source>
        <dbReference type="Proteomes" id="UP000637643"/>
    </source>
</evidence>
<comment type="caution">
    <text evidence="3">The sequence shown here is derived from an EMBL/GenBank/DDBJ whole genome shotgun (WGS) entry which is preliminary data.</text>
</comment>
<organism evidence="3 4">
    <name type="scientific">Paenibacillus albidus</name>
    <dbReference type="NCBI Taxonomy" id="2041023"/>
    <lineage>
        <taxon>Bacteria</taxon>
        <taxon>Bacillati</taxon>
        <taxon>Bacillota</taxon>
        <taxon>Bacilli</taxon>
        <taxon>Bacillales</taxon>
        <taxon>Paenibacillaceae</taxon>
        <taxon>Paenibacillus</taxon>
    </lineage>
</organism>
<keyword evidence="4" id="KW-1185">Reference proteome</keyword>
<protein>
    <submittedName>
        <fullName evidence="3">Uncharacterized protein</fullName>
    </submittedName>
</protein>
<dbReference type="InterPro" id="IPR032322">
    <property type="entry name" value="DUF4850"/>
</dbReference>
<dbReference type="AlphaFoldDB" id="A0A917C627"/>
<evidence type="ECO:0000256" key="1">
    <source>
        <dbReference type="SAM" id="MobiDB-lite"/>
    </source>
</evidence>
<feature type="region of interest" description="Disordered" evidence="1">
    <location>
        <begin position="1"/>
        <end position="41"/>
    </location>
</feature>
<dbReference type="Pfam" id="PF16142">
    <property type="entry name" value="DUF4850"/>
    <property type="match status" value="1"/>
</dbReference>
<gene>
    <name evidence="3" type="ORF">GCM10010912_14990</name>
</gene>
<proteinExistence type="predicted"/>
<feature type="compositionally biased region" description="Basic and acidic residues" evidence="1">
    <location>
        <begin position="1"/>
        <end position="12"/>
    </location>
</feature>
<accession>A0A917C627</accession>
<keyword evidence="2" id="KW-1133">Transmembrane helix</keyword>
<sequence length="462" mass="50072">MNKPSTDWEKQLASKPFKGNHFTPQMQQDVEQRVNSRQRRRPRTWTFAGALGLVLAVALFIGYTGIGRISGGQNLPGLAAPSPSATGNGTLPGSDAALTLAFPSTDGSGEVELPLQVTRAVLHVDDGTHPVNTRVPELPQMSFPIAGELADQLEAVLVYRPDMEGGYLLLAPAGWQASALVGANGSYGVTLQNPDDPGETLHYTDNAWGCAGCAIGSIGTYFPGKAAWAEEQGFAVSDADSPEFVERYVLGTAGTGARTVRYTLAADAEGYEASGSAYYEEGEWGYLHRQLEIRLTSILKQQQMLDTIMSFFAENQGPPRLPPAESKSTEPNAYTIGTLVTALQEQGMKLSGVKAGEEQLFQKKLNGVWPDELIIDRTDSPSRPERLSVYTYADQTETAAGLDALKLEINRTTYDGGARIYPHVFRGANLLVVYWTGGDSEVPFHYDKTIKQVLLALEHPEE</sequence>
<evidence type="ECO:0000256" key="2">
    <source>
        <dbReference type="SAM" id="Phobius"/>
    </source>
</evidence>
<feature type="transmembrane region" description="Helical" evidence="2">
    <location>
        <begin position="45"/>
        <end position="66"/>
    </location>
</feature>
<evidence type="ECO:0000313" key="3">
    <source>
        <dbReference type="EMBL" id="GGF70773.1"/>
    </source>
</evidence>
<dbReference type="EMBL" id="BMKR01000005">
    <property type="protein sequence ID" value="GGF70773.1"/>
    <property type="molecule type" value="Genomic_DNA"/>
</dbReference>
<reference evidence="3" key="2">
    <citation type="submission" date="2020-09" db="EMBL/GenBank/DDBJ databases">
        <authorList>
            <person name="Sun Q."/>
            <person name="Zhou Y."/>
        </authorList>
    </citation>
    <scope>NUCLEOTIDE SEQUENCE</scope>
    <source>
        <strain evidence="3">CGMCC 1.16134</strain>
    </source>
</reference>
<keyword evidence="2" id="KW-0472">Membrane</keyword>
<reference evidence="3" key="1">
    <citation type="journal article" date="2014" name="Int. J. Syst. Evol. Microbiol.">
        <title>Complete genome sequence of Corynebacterium casei LMG S-19264T (=DSM 44701T), isolated from a smear-ripened cheese.</title>
        <authorList>
            <consortium name="US DOE Joint Genome Institute (JGI-PGF)"/>
            <person name="Walter F."/>
            <person name="Albersmeier A."/>
            <person name="Kalinowski J."/>
            <person name="Ruckert C."/>
        </authorList>
    </citation>
    <scope>NUCLEOTIDE SEQUENCE</scope>
    <source>
        <strain evidence="3">CGMCC 1.16134</strain>
    </source>
</reference>
<dbReference type="Proteomes" id="UP000637643">
    <property type="component" value="Unassembled WGS sequence"/>
</dbReference>